<gene>
    <name evidence="6" type="primary">LOC105230094</name>
</gene>
<dbReference type="InterPro" id="IPR017930">
    <property type="entry name" value="Myb_dom"/>
</dbReference>
<proteinExistence type="predicted"/>
<dbReference type="Proteomes" id="UP001652620">
    <property type="component" value="Chromosome 5"/>
</dbReference>
<keyword evidence="2" id="KW-0175">Coiled coil</keyword>
<dbReference type="CDD" id="cd00167">
    <property type="entry name" value="SANT"/>
    <property type="match status" value="1"/>
</dbReference>
<dbReference type="SMART" id="SM00717">
    <property type="entry name" value="SANT"/>
    <property type="match status" value="1"/>
</dbReference>
<dbReference type="PANTHER" id="PTHR22705">
    <property type="entry name" value="ZINC FINGER, ZZ DOMAIN CONTAINING 3"/>
    <property type="match status" value="1"/>
</dbReference>
<dbReference type="Gene3D" id="1.10.10.60">
    <property type="entry name" value="Homeodomain-like"/>
    <property type="match status" value="1"/>
</dbReference>
<organism evidence="5 6">
    <name type="scientific">Bactrocera dorsalis</name>
    <name type="common">Oriental fruit fly</name>
    <name type="synonym">Dacus dorsalis</name>
    <dbReference type="NCBI Taxonomy" id="27457"/>
    <lineage>
        <taxon>Eukaryota</taxon>
        <taxon>Metazoa</taxon>
        <taxon>Ecdysozoa</taxon>
        <taxon>Arthropoda</taxon>
        <taxon>Hexapoda</taxon>
        <taxon>Insecta</taxon>
        <taxon>Pterygota</taxon>
        <taxon>Neoptera</taxon>
        <taxon>Endopterygota</taxon>
        <taxon>Diptera</taxon>
        <taxon>Brachycera</taxon>
        <taxon>Muscomorpha</taxon>
        <taxon>Tephritoidea</taxon>
        <taxon>Tephritidae</taxon>
        <taxon>Bactrocera</taxon>
        <taxon>Bactrocera</taxon>
    </lineage>
</organism>
<feature type="coiled-coil region" evidence="2">
    <location>
        <begin position="55"/>
        <end position="82"/>
    </location>
</feature>
<dbReference type="AlphaFoldDB" id="A0A8N4L2C5"/>
<protein>
    <submittedName>
        <fullName evidence="6">ZZ-type zinc finger-containing protein 3 isoform X1</fullName>
    </submittedName>
</protein>
<evidence type="ECO:0000256" key="1">
    <source>
        <dbReference type="ARBA" id="ARBA00004123"/>
    </source>
</evidence>
<name>A0A8N4L2C5_BACDO</name>
<dbReference type="GO" id="GO:0005634">
    <property type="term" value="C:nucleus"/>
    <property type="evidence" value="ECO:0007669"/>
    <property type="project" value="UniProtKB-SubCell"/>
</dbReference>
<dbReference type="SUPFAM" id="SSF57850">
    <property type="entry name" value="RING/U-box"/>
    <property type="match status" value="1"/>
</dbReference>
<dbReference type="GeneID" id="105230094"/>
<dbReference type="PROSITE" id="PS50090">
    <property type="entry name" value="MYB_LIKE"/>
    <property type="match status" value="1"/>
</dbReference>
<dbReference type="RefSeq" id="XP_029407742.2">
    <property type="nucleotide sequence ID" value="XM_029551882.2"/>
</dbReference>
<evidence type="ECO:0000313" key="5">
    <source>
        <dbReference type="Proteomes" id="UP001652620"/>
    </source>
</evidence>
<feature type="domain" description="Myb-like" evidence="3">
    <location>
        <begin position="146"/>
        <end position="202"/>
    </location>
</feature>
<sequence>MLRTIAVLEVQRMRVHKQFNMDESDSCEEDSTFYFESDHLALRGNADYTNMLRTIAMLEVQRMRVHKQLEELELARQRYLNDPELLLQKLRNNEEIIAPNYMTIEKLPEITTNLDLLPPVDIKIKEESDPDTKPATVRGRVIDESKPETFNQLWSCEEQRRLEELLIEYPAEAIESRRYVKIAKALGNRTPQQVCSRVQKYFQKLHDAGLPIPGRRPKNRRGGQSKAKHFFRPTTFFPAFNVPVHMPEDDFLMGDLQTSSSPLPTDTRKVLTETPLEDAIANGIEVQNDDDRERIIKILTMIKDEKLKIPEGYNPDPLAAMCETCRVRAISRLRFRCNTCYIYLNQCSDCIVTQLLAHNFEHLSHDVVTESDL</sequence>
<evidence type="ECO:0000259" key="4">
    <source>
        <dbReference type="PROSITE" id="PS51294"/>
    </source>
</evidence>
<accession>A0A8N4L2C5</accession>
<dbReference type="OrthoDB" id="20473at2759"/>
<keyword evidence="5" id="KW-1185">Reference proteome</keyword>
<evidence type="ECO:0000313" key="6">
    <source>
        <dbReference type="RefSeq" id="XP_029407742.2"/>
    </source>
</evidence>
<dbReference type="InterPro" id="IPR001005">
    <property type="entry name" value="SANT/Myb"/>
</dbReference>
<evidence type="ECO:0000259" key="3">
    <source>
        <dbReference type="PROSITE" id="PS50090"/>
    </source>
</evidence>
<feature type="domain" description="HTH myb-type" evidence="4">
    <location>
        <begin position="154"/>
        <end position="206"/>
    </location>
</feature>
<evidence type="ECO:0000256" key="2">
    <source>
        <dbReference type="SAM" id="Coils"/>
    </source>
</evidence>
<dbReference type="InterPro" id="IPR009057">
    <property type="entry name" value="Homeodomain-like_sf"/>
</dbReference>
<dbReference type="PROSITE" id="PS51294">
    <property type="entry name" value="HTH_MYB"/>
    <property type="match status" value="1"/>
</dbReference>
<reference evidence="6" key="1">
    <citation type="submission" date="2025-08" db="UniProtKB">
        <authorList>
            <consortium name="RefSeq"/>
        </authorList>
    </citation>
    <scope>IDENTIFICATION</scope>
    <source>
        <tissue evidence="6">Adult</tissue>
    </source>
</reference>
<dbReference type="SUPFAM" id="SSF46689">
    <property type="entry name" value="Homeodomain-like"/>
    <property type="match status" value="1"/>
</dbReference>
<dbReference type="InterPro" id="IPR037830">
    <property type="entry name" value="ZZZ3"/>
</dbReference>
<dbReference type="PANTHER" id="PTHR22705:SF0">
    <property type="entry name" value="ZZ-TYPE ZINC FINGER-CONTAINING PROTEIN 3"/>
    <property type="match status" value="1"/>
</dbReference>
<comment type="subcellular location">
    <subcellularLocation>
        <location evidence="1">Nucleus</location>
    </subcellularLocation>
</comment>